<comment type="caution">
    <text evidence="1">The sequence shown here is derived from an EMBL/GenBank/DDBJ whole genome shotgun (WGS) entry which is preliminary data.</text>
</comment>
<evidence type="ECO:0000313" key="2">
    <source>
        <dbReference type="Proteomes" id="UP000249794"/>
    </source>
</evidence>
<accession>A0A2W4XL70</accession>
<dbReference type="SUPFAM" id="SSF56784">
    <property type="entry name" value="HAD-like"/>
    <property type="match status" value="1"/>
</dbReference>
<reference evidence="2" key="1">
    <citation type="submission" date="2018-04" db="EMBL/GenBank/DDBJ databases">
        <authorList>
            <person name="Cornet L."/>
        </authorList>
    </citation>
    <scope>NUCLEOTIDE SEQUENCE [LARGE SCALE GENOMIC DNA]</scope>
</reference>
<dbReference type="Pfam" id="PF00702">
    <property type="entry name" value="Hydrolase"/>
    <property type="match status" value="1"/>
</dbReference>
<proteinExistence type="predicted"/>
<sequence length="264" mass="29937">MKMTSPDLIVFDFDGVICDGLMEYFQTAWRAYCQLFTPNEPTDEAAQPPAGLAEQFYPLRPVIETGWEMPVLIQALVQGASSAQIIEQWPQMALPYLAVAGLSKAQSVQALDGVRDVWIQQDLAGWLGLHRFYPGLIERLKELLALDLPVYIASTKEGRFIQALLAQSGLDFPTERILGKEVKRPKYETLRQLKAIYAVTHIWFIEDRLPALVGVAEQDDLSDVQLFLADWGYNLESDRAIAAQDPRIHLLSLEQIVQKFDQWF</sequence>
<dbReference type="GO" id="GO:0008967">
    <property type="term" value="F:phosphoglycolate phosphatase activity"/>
    <property type="evidence" value="ECO:0007669"/>
    <property type="project" value="TreeGrafter"/>
</dbReference>
<name>A0A2W4XL70_9CYAN</name>
<dbReference type="EMBL" id="QBMP01000062">
    <property type="protein sequence ID" value="PZO56837.1"/>
    <property type="molecule type" value="Genomic_DNA"/>
</dbReference>
<dbReference type="AlphaFoldDB" id="A0A2W4XL70"/>
<dbReference type="PANTHER" id="PTHR43434:SF21">
    <property type="entry name" value="SLL0295 PROTEIN"/>
    <property type="match status" value="1"/>
</dbReference>
<evidence type="ECO:0000313" key="1">
    <source>
        <dbReference type="EMBL" id="PZO56837.1"/>
    </source>
</evidence>
<dbReference type="InterPro" id="IPR023214">
    <property type="entry name" value="HAD_sf"/>
</dbReference>
<dbReference type="InterPro" id="IPR050155">
    <property type="entry name" value="HAD-like_hydrolase_sf"/>
</dbReference>
<dbReference type="InterPro" id="IPR036412">
    <property type="entry name" value="HAD-like_sf"/>
</dbReference>
<gene>
    <name evidence="1" type="ORF">DCF15_07940</name>
</gene>
<dbReference type="Proteomes" id="UP000249794">
    <property type="component" value="Unassembled WGS sequence"/>
</dbReference>
<protein>
    <submittedName>
        <fullName evidence="1">Haloacid dehalogenase</fullName>
    </submittedName>
</protein>
<reference evidence="1 2" key="2">
    <citation type="submission" date="2018-06" db="EMBL/GenBank/DDBJ databases">
        <title>Metagenomic assembly of (sub)arctic Cyanobacteria and their associated microbiome from non-axenic cultures.</title>
        <authorList>
            <person name="Baurain D."/>
        </authorList>
    </citation>
    <scope>NUCLEOTIDE SEQUENCE [LARGE SCALE GENOMIC DNA]</scope>
    <source>
        <strain evidence="1">ULC027bin1</strain>
    </source>
</reference>
<dbReference type="GO" id="GO:0006281">
    <property type="term" value="P:DNA repair"/>
    <property type="evidence" value="ECO:0007669"/>
    <property type="project" value="TreeGrafter"/>
</dbReference>
<dbReference type="GO" id="GO:0005829">
    <property type="term" value="C:cytosol"/>
    <property type="evidence" value="ECO:0007669"/>
    <property type="project" value="TreeGrafter"/>
</dbReference>
<dbReference type="PANTHER" id="PTHR43434">
    <property type="entry name" value="PHOSPHOGLYCOLATE PHOSPHATASE"/>
    <property type="match status" value="1"/>
</dbReference>
<organism evidence="1 2">
    <name type="scientific">Phormidesmis priestleyi</name>
    <dbReference type="NCBI Taxonomy" id="268141"/>
    <lineage>
        <taxon>Bacteria</taxon>
        <taxon>Bacillati</taxon>
        <taxon>Cyanobacteriota</taxon>
        <taxon>Cyanophyceae</taxon>
        <taxon>Leptolyngbyales</taxon>
        <taxon>Leptolyngbyaceae</taxon>
        <taxon>Phormidesmis</taxon>
    </lineage>
</organism>
<dbReference type="Gene3D" id="3.40.50.1000">
    <property type="entry name" value="HAD superfamily/HAD-like"/>
    <property type="match status" value="1"/>
</dbReference>